<proteinExistence type="predicted"/>
<organism evidence="1 2">
    <name type="scientific">Candidatus Methylocalor cossyra</name>
    <dbReference type="NCBI Taxonomy" id="3108543"/>
    <lineage>
        <taxon>Bacteria</taxon>
        <taxon>Pseudomonadati</taxon>
        <taxon>Pseudomonadota</taxon>
        <taxon>Gammaproteobacteria</taxon>
        <taxon>Methylococcales</taxon>
        <taxon>Methylococcaceae</taxon>
        <taxon>Candidatus Methylocalor</taxon>
    </lineage>
</organism>
<evidence type="ECO:0000313" key="1">
    <source>
        <dbReference type="EMBL" id="CAL1240616.1"/>
    </source>
</evidence>
<evidence type="ECO:0000313" key="2">
    <source>
        <dbReference type="Proteomes" id="UP001497493"/>
    </source>
</evidence>
<keyword evidence="2" id="KW-1185">Reference proteome</keyword>
<reference evidence="1 2" key="1">
    <citation type="submission" date="2024-04" db="EMBL/GenBank/DDBJ databases">
        <authorList>
            <person name="Cremers G."/>
        </authorList>
    </citation>
    <scope>NUCLEOTIDE SEQUENCE [LARGE SCALE GENOMIC DNA]</scope>
    <source>
        <strain evidence="1">MeCH1-AG</strain>
    </source>
</reference>
<accession>A0ABM9NJ40</accession>
<name>A0ABM9NJ40_9GAMM</name>
<sequence>MLALLMQQELWRMNLACLTS</sequence>
<protein>
    <submittedName>
        <fullName evidence="1">Uncharacterized protein</fullName>
    </submittedName>
</protein>
<dbReference type="Proteomes" id="UP001497493">
    <property type="component" value="Chromosome"/>
</dbReference>
<gene>
    <name evidence="1" type="ORF">MECH1_V1_1840</name>
</gene>
<dbReference type="EMBL" id="OZ026884">
    <property type="protein sequence ID" value="CAL1240616.1"/>
    <property type="molecule type" value="Genomic_DNA"/>
</dbReference>